<comment type="subcellular location">
    <subcellularLocation>
        <location evidence="1">Golgi apparatus membrane</location>
        <topology evidence="1">Peripheral membrane protein</topology>
    </subcellularLocation>
</comment>
<dbReference type="EMBL" id="GEBQ01026079">
    <property type="protein sequence ID" value="JAT13898.1"/>
    <property type="molecule type" value="Transcribed_RNA"/>
</dbReference>
<evidence type="ECO:0000256" key="1">
    <source>
        <dbReference type="ARBA" id="ARBA00004395"/>
    </source>
</evidence>
<evidence type="ECO:0000256" key="3">
    <source>
        <dbReference type="ARBA" id="ARBA00020978"/>
    </source>
</evidence>
<dbReference type="InterPro" id="IPR033370">
    <property type="entry name" value="COG1"/>
</dbReference>
<evidence type="ECO:0000313" key="9">
    <source>
        <dbReference type="EMBL" id="JAT13898.1"/>
    </source>
</evidence>
<keyword evidence="4" id="KW-0813">Transport</keyword>
<keyword evidence="5" id="KW-0653">Protein transport</keyword>
<evidence type="ECO:0000256" key="7">
    <source>
        <dbReference type="ARBA" id="ARBA00023136"/>
    </source>
</evidence>
<accession>A0A1B6KR39</accession>
<keyword evidence="7" id="KW-0472">Membrane</keyword>
<dbReference type="PANTHER" id="PTHR31658:SF0">
    <property type="entry name" value="CONSERVED OLIGOMERIC GOLGI COMPLEX SUBUNIT 1"/>
    <property type="match status" value="1"/>
</dbReference>
<dbReference type="GO" id="GO:0015031">
    <property type="term" value="P:protein transport"/>
    <property type="evidence" value="ECO:0007669"/>
    <property type="project" value="UniProtKB-KW"/>
</dbReference>
<comment type="similarity">
    <text evidence="2">Belongs to the COG1 family.</text>
</comment>
<evidence type="ECO:0000256" key="2">
    <source>
        <dbReference type="ARBA" id="ARBA00006653"/>
    </source>
</evidence>
<evidence type="ECO:0000256" key="8">
    <source>
        <dbReference type="SAM" id="Coils"/>
    </source>
</evidence>
<keyword evidence="6" id="KW-0333">Golgi apparatus</keyword>
<dbReference type="GO" id="GO:0006891">
    <property type="term" value="P:intra-Golgi vesicle-mediated transport"/>
    <property type="evidence" value="ECO:0007669"/>
    <property type="project" value="InterPro"/>
</dbReference>
<dbReference type="GO" id="GO:0000139">
    <property type="term" value="C:Golgi membrane"/>
    <property type="evidence" value="ECO:0007669"/>
    <property type="project" value="UniProtKB-SubCell"/>
</dbReference>
<dbReference type="Pfam" id="PF08700">
    <property type="entry name" value="VPS51_Exo84_N"/>
    <property type="match status" value="1"/>
</dbReference>
<protein>
    <recommendedName>
        <fullName evidence="3">Conserved oligomeric Golgi complex subunit 1</fullName>
    </recommendedName>
</protein>
<sequence length="154" mass="18021">MPMPGLLSIDPDKLFVHSSILEIEDVQKKLQLEIERKREELRTMVGERYRDLIEAADTISQMKTLSERVIDDVNSMKIATVELQERQVSGFKLEHHIRLIFVMVDLHLKLITSLVRKDIISLTLVKYKIYLCDDDNHIYMLKNIKKTTLKTVIT</sequence>
<name>A0A1B6KR39_9HEMI</name>
<dbReference type="GO" id="GO:0017119">
    <property type="term" value="C:Golgi transport complex"/>
    <property type="evidence" value="ECO:0007669"/>
    <property type="project" value="InterPro"/>
</dbReference>
<keyword evidence="8" id="KW-0175">Coiled coil</keyword>
<dbReference type="PANTHER" id="PTHR31658">
    <property type="entry name" value="CONSERVED OLIGOMERIC GOLGI COMPLEX SUBUNIT 1"/>
    <property type="match status" value="1"/>
</dbReference>
<evidence type="ECO:0000256" key="4">
    <source>
        <dbReference type="ARBA" id="ARBA00022448"/>
    </source>
</evidence>
<gene>
    <name evidence="9" type="ORF">g.17542</name>
</gene>
<dbReference type="AlphaFoldDB" id="A0A1B6KR39"/>
<evidence type="ECO:0000256" key="6">
    <source>
        <dbReference type="ARBA" id="ARBA00023034"/>
    </source>
</evidence>
<reference evidence="9" key="1">
    <citation type="submission" date="2015-11" db="EMBL/GenBank/DDBJ databases">
        <title>De novo transcriptome assembly of four potential Pierce s Disease insect vectors from Arizona vineyards.</title>
        <authorList>
            <person name="Tassone E.E."/>
        </authorList>
    </citation>
    <scope>NUCLEOTIDE SEQUENCE</scope>
</reference>
<feature type="coiled-coil region" evidence="8">
    <location>
        <begin position="20"/>
        <end position="47"/>
    </location>
</feature>
<proteinExistence type="inferred from homology"/>
<evidence type="ECO:0000256" key="5">
    <source>
        <dbReference type="ARBA" id="ARBA00022927"/>
    </source>
</evidence>
<organism evidence="9">
    <name type="scientific">Graphocephala atropunctata</name>
    <dbReference type="NCBI Taxonomy" id="36148"/>
    <lineage>
        <taxon>Eukaryota</taxon>
        <taxon>Metazoa</taxon>
        <taxon>Ecdysozoa</taxon>
        <taxon>Arthropoda</taxon>
        <taxon>Hexapoda</taxon>
        <taxon>Insecta</taxon>
        <taxon>Pterygota</taxon>
        <taxon>Neoptera</taxon>
        <taxon>Paraneoptera</taxon>
        <taxon>Hemiptera</taxon>
        <taxon>Auchenorrhyncha</taxon>
        <taxon>Membracoidea</taxon>
        <taxon>Cicadellidae</taxon>
        <taxon>Cicadellinae</taxon>
        <taxon>Cicadellini</taxon>
        <taxon>Graphocephala</taxon>
    </lineage>
</organism>